<evidence type="ECO:0000313" key="1">
    <source>
        <dbReference type="EMBL" id="KAI0034746.1"/>
    </source>
</evidence>
<dbReference type="Proteomes" id="UP000814128">
    <property type="component" value="Unassembled WGS sequence"/>
</dbReference>
<reference evidence="1" key="1">
    <citation type="submission" date="2021-02" db="EMBL/GenBank/DDBJ databases">
        <authorList>
            <consortium name="DOE Joint Genome Institute"/>
            <person name="Ahrendt S."/>
            <person name="Looney B.P."/>
            <person name="Miyauchi S."/>
            <person name="Morin E."/>
            <person name="Drula E."/>
            <person name="Courty P.E."/>
            <person name="Chicoki N."/>
            <person name="Fauchery L."/>
            <person name="Kohler A."/>
            <person name="Kuo A."/>
            <person name="Labutti K."/>
            <person name="Pangilinan J."/>
            <person name="Lipzen A."/>
            <person name="Riley R."/>
            <person name="Andreopoulos W."/>
            <person name="He G."/>
            <person name="Johnson J."/>
            <person name="Barry K.W."/>
            <person name="Grigoriev I.V."/>
            <person name="Nagy L."/>
            <person name="Hibbett D."/>
            <person name="Henrissat B."/>
            <person name="Matheny P.B."/>
            <person name="Labbe J."/>
            <person name="Martin F."/>
        </authorList>
    </citation>
    <scope>NUCLEOTIDE SEQUENCE</scope>
    <source>
        <strain evidence="1">EC-137</strain>
    </source>
</reference>
<accession>A0ACB8QTQ1</accession>
<evidence type="ECO:0000313" key="2">
    <source>
        <dbReference type="Proteomes" id="UP000814128"/>
    </source>
</evidence>
<keyword evidence="2" id="KW-1185">Reference proteome</keyword>
<dbReference type="EMBL" id="MU273495">
    <property type="protein sequence ID" value="KAI0034746.1"/>
    <property type="molecule type" value="Genomic_DNA"/>
</dbReference>
<name>A0ACB8QTQ1_9AGAM</name>
<comment type="caution">
    <text evidence="1">The sequence shown here is derived from an EMBL/GenBank/DDBJ whole genome shotgun (WGS) entry which is preliminary data.</text>
</comment>
<protein>
    <submittedName>
        <fullName evidence="1">Uncharacterized protein</fullName>
    </submittedName>
</protein>
<proteinExistence type="predicted"/>
<sequence length="214" mass="24484">MAPTEDPAPILIVMWHSTEDGADELFADLRRETQETWGHLLCQHGQFWGRAIERPKKFFWVIYFHDADALVLFKSHPDNGVFRARCALVGADHLALYRPALAYPLLPLVTAPITTFNYFRLKAEWELAPVENLVVACNGLLASRKLPGYYGYTWVIPDERGGEGLLIGGWETIEQHDQMGKDDEELVERYEELFTTAAKIDVNHAHFERYPPLS</sequence>
<reference evidence="1" key="2">
    <citation type="journal article" date="2022" name="New Phytol.">
        <title>Evolutionary transition to the ectomycorrhizal habit in the genomes of a hyperdiverse lineage of mushroom-forming fungi.</title>
        <authorList>
            <person name="Looney B."/>
            <person name="Miyauchi S."/>
            <person name="Morin E."/>
            <person name="Drula E."/>
            <person name="Courty P.E."/>
            <person name="Kohler A."/>
            <person name="Kuo A."/>
            <person name="LaButti K."/>
            <person name="Pangilinan J."/>
            <person name="Lipzen A."/>
            <person name="Riley R."/>
            <person name="Andreopoulos W."/>
            <person name="He G."/>
            <person name="Johnson J."/>
            <person name="Nolan M."/>
            <person name="Tritt A."/>
            <person name="Barry K.W."/>
            <person name="Grigoriev I.V."/>
            <person name="Nagy L.G."/>
            <person name="Hibbett D."/>
            <person name="Henrissat B."/>
            <person name="Matheny P.B."/>
            <person name="Labbe J."/>
            <person name="Martin F.M."/>
        </authorList>
    </citation>
    <scope>NUCLEOTIDE SEQUENCE</scope>
    <source>
        <strain evidence="1">EC-137</strain>
    </source>
</reference>
<organism evidence="1 2">
    <name type="scientific">Vararia minispora EC-137</name>
    <dbReference type="NCBI Taxonomy" id="1314806"/>
    <lineage>
        <taxon>Eukaryota</taxon>
        <taxon>Fungi</taxon>
        <taxon>Dikarya</taxon>
        <taxon>Basidiomycota</taxon>
        <taxon>Agaricomycotina</taxon>
        <taxon>Agaricomycetes</taxon>
        <taxon>Russulales</taxon>
        <taxon>Lachnocladiaceae</taxon>
        <taxon>Vararia</taxon>
    </lineage>
</organism>
<gene>
    <name evidence="1" type="ORF">K488DRAFT_68918</name>
</gene>